<evidence type="ECO:0000313" key="4">
    <source>
        <dbReference type="EMBL" id="MBS7232214.1"/>
    </source>
</evidence>
<keyword evidence="1" id="KW-0732">Signal</keyword>
<dbReference type="EMBL" id="JAGYVZ010000013">
    <property type="protein sequence ID" value="MBS7232214.1"/>
    <property type="molecule type" value="Genomic_DNA"/>
</dbReference>
<dbReference type="Pfam" id="PF00629">
    <property type="entry name" value="MAM"/>
    <property type="match status" value="1"/>
</dbReference>
<comment type="caution">
    <text evidence="4">The sequence shown here is derived from an EMBL/GenBank/DDBJ whole genome shotgun (WGS) entry which is preliminary data.</text>
</comment>
<name>A0ABS5PD54_9FLAO</name>
<proteinExistence type="predicted"/>
<evidence type="ECO:0000313" key="5">
    <source>
        <dbReference type="Proteomes" id="UP000722625"/>
    </source>
</evidence>
<dbReference type="Gene3D" id="2.60.120.200">
    <property type="match status" value="2"/>
</dbReference>
<protein>
    <submittedName>
        <fullName evidence="4">Choice-of-anchor J domain-containing protein</fullName>
    </submittedName>
</protein>
<dbReference type="InterPro" id="IPR000998">
    <property type="entry name" value="MAM_dom"/>
</dbReference>
<keyword evidence="5" id="KW-1185">Reference proteome</keyword>
<dbReference type="Gene3D" id="2.60.120.260">
    <property type="entry name" value="Galactose-binding domain-like"/>
    <property type="match status" value="1"/>
</dbReference>
<dbReference type="Pfam" id="PF18962">
    <property type="entry name" value="Por_Secre_tail"/>
    <property type="match status" value="1"/>
</dbReference>
<dbReference type="InterPro" id="IPR013783">
    <property type="entry name" value="Ig-like_fold"/>
</dbReference>
<reference evidence="4 5" key="1">
    <citation type="journal article" date="2018" name="Int. J. Syst. Evol. Microbiol.">
        <title>Flavobacterium chryseum sp. nov. and Flavobacterium psychroterrae sp. nov., novel environmental bacteria isolated from Antarctica.</title>
        <authorList>
            <person name="Kralova S."/>
            <person name="Svec P."/>
            <person name="Busse H.J."/>
            <person name="Stankova E."/>
            <person name="Vaczi P."/>
            <person name="Sedlacek I."/>
        </authorList>
    </citation>
    <scope>NUCLEOTIDE SEQUENCE [LARGE SCALE GENOMIC DNA]</scope>
    <source>
        <strain evidence="4 5">CCM 8827</strain>
    </source>
</reference>
<dbReference type="Gene3D" id="2.60.40.10">
    <property type="entry name" value="Immunoglobulins"/>
    <property type="match status" value="1"/>
</dbReference>
<gene>
    <name evidence="4" type="ORF">KHA90_14400</name>
</gene>
<feature type="domain" description="MAM" evidence="2">
    <location>
        <begin position="802"/>
        <end position="946"/>
    </location>
</feature>
<dbReference type="NCBIfam" id="NF038128">
    <property type="entry name" value="choice_anch_J"/>
    <property type="match status" value="1"/>
</dbReference>
<dbReference type="InterPro" id="IPR013320">
    <property type="entry name" value="ConA-like_dom_sf"/>
</dbReference>
<evidence type="ECO:0000259" key="2">
    <source>
        <dbReference type="Pfam" id="PF00629"/>
    </source>
</evidence>
<sequence>MTVGSSGKFNTFYTKDDSISFAKNLALGEEITIKIQDNLPYVISATAANYVEIKFDFKPIEEFGTKDGVSFVANLLVPPAQKDFDIKFVGLNLPSYSGETLSASHPLVFTIYNLGCQDIPAGSKLKVGYANTLSGSETVWKDITLNTAFKGNSEMTIPFDGTIDLSATGLHTYEAFVAYSKDPVTTNNSTINAVYSGIVTQFPYSQDFEGTPGGWFSESLVTNQKFIWQPYSYSFRDTNSRYLWATVTLGTSELLQLNADFTLQSPIFDFTNVSSPYVEFDMTYLFYRGYHGLIVEYSEDNKNWKKVTGIDYPDTVHYNNLVSGPWFTGINNDPTKKPYGMRLNELAGKKGAIRFRVIADNNSSRYLGAFIDNIRVGNAPYDLEVADVKLDAGTCTINNNNVTINAKIINNFSTTGEQVNVTVKILDNAKNEVFSKNEKVVLLFTKFRDTITYSIPNINLTSIGANTVVVSVFPEDITQDVKPENNTFTFGYDSWNNEDMKVSVLPYTMDFEDATKYKGWRTSENKNATGWQHGVNTDLRSPGWFVTEHTHFMASNDDKCGCNSSNDMLISPVFDLGNYKEAHLSFDGFGDAKRLSDGYVKVSTDGGATWETVFKVPYLSNWYEYHVDLSAYAGQSCVLVAFQHDDNGLFASGFAVDNIKIKETADYLQLSNLSMPEIVYEDAPSHEFLISAKNVFYNKVDKATIEYQITQNGKAVGEPVVLERNNPILQYQTIVYTGDGIPQLPAGNYDITVKIISNGQPKDQAESLTKSFQVITKAPQLDIETFSDVPVGSLFGSKGFVSGKSDRDFAWQAVVKPDNKYLTIPVKDHTGDAAATMLYHPLENGYNYGELILPLYKLAENATAMEFYYAIDSNANNTFIVDVKTIGGEWNEAWKTTKEVLHSDKEWQKGTVNLNKYAGKSIMLRFRHSLTSGYSYMILDDLKVISEPFLDVSLQIVSPKDVCGGTEVRVKLTNEGQIAIAENAIQLVLEYVNTSETISESVENAIPVGESIEYTFKKQPELDLSGDSHVFNVKAKLDNNVVQQNNEIKNYIYQGVSSDFKIFDNSIIHGYEGKTLYVDAATNFSVKKLKVTSYKWSTGDVTNGIEINKAGDYTVTVVMNNGCKLTEKITATFETFESDLVSGDVCGPEVVLNPGNYKSYEWFDGSTESTYATKESGDYFVTVYNENGIGKTFSTSISILENNIVPEIQMISDKKISSSVEEVSYQWFLNERPIPNATQKFLIAIWEGNYSLQVSNNNGCSSVSAPFDSKGMLLGKITNAFRVFPNPAVDNVNIFLADEIEGETNINIYAMDGKAVWNKSFSSIPSTINISGLSPGVYVLDCSIQGKKYTAKIIKK</sequence>
<dbReference type="InterPro" id="IPR026444">
    <property type="entry name" value="Secre_tail"/>
</dbReference>
<evidence type="ECO:0000256" key="1">
    <source>
        <dbReference type="ARBA" id="ARBA00022729"/>
    </source>
</evidence>
<feature type="domain" description="Secretion system C-terminal sorting" evidence="3">
    <location>
        <begin position="1283"/>
        <end position="1354"/>
    </location>
</feature>
<dbReference type="Proteomes" id="UP000722625">
    <property type="component" value="Unassembled WGS sequence"/>
</dbReference>
<evidence type="ECO:0000259" key="3">
    <source>
        <dbReference type="Pfam" id="PF18962"/>
    </source>
</evidence>
<dbReference type="SUPFAM" id="SSF49899">
    <property type="entry name" value="Concanavalin A-like lectins/glucanases"/>
    <property type="match status" value="2"/>
</dbReference>
<accession>A0ABS5PD54</accession>
<dbReference type="RefSeq" id="WP_213301539.1">
    <property type="nucleotide sequence ID" value="NZ_JAGYVZ010000013.1"/>
</dbReference>
<organism evidence="4 5">
    <name type="scientific">Flavobacterium psychroterrae</name>
    <dbReference type="NCBI Taxonomy" id="2133767"/>
    <lineage>
        <taxon>Bacteria</taxon>
        <taxon>Pseudomonadati</taxon>
        <taxon>Bacteroidota</taxon>
        <taxon>Flavobacteriia</taxon>
        <taxon>Flavobacteriales</taxon>
        <taxon>Flavobacteriaceae</taxon>
        <taxon>Flavobacterium</taxon>
    </lineage>
</organism>
<dbReference type="NCBIfam" id="TIGR04183">
    <property type="entry name" value="Por_Secre_tail"/>
    <property type="match status" value="1"/>
</dbReference>